<dbReference type="InterPro" id="IPR020583">
    <property type="entry name" value="Inositol_monoP_metal-BS"/>
</dbReference>
<organism evidence="9 10">
    <name type="scientific">Alicyclobacillus acidoterrestris (strain ATCC 49025 / DSM 3922 / CIP 106132 / NCIMB 13137 / GD3B)</name>
    <dbReference type="NCBI Taxonomy" id="1356854"/>
    <lineage>
        <taxon>Bacteria</taxon>
        <taxon>Bacillati</taxon>
        <taxon>Bacillota</taxon>
        <taxon>Bacilli</taxon>
        <taxon>Bacillales</taxon>
        <taxon>Alicyclobacillaceae</taxon>
        <taxon>Alicyclobacillus</taxon>
    </lineage>
</organism>
<evidence type="ECO:0000256" key="7">
    <source>
        <dbReference type="PIRSR" id="PIRSR600760-2"/>
    </source>
</evidence>
<feature type="binding site" evidence="7">
    <location>
        <position position="72"/>
    </location>
    <ligand>
        <name>Mg(2+)</name>
        <dbReference type="ChEBI" id="CHEBI:18420"/>
        <label>1</label>
        <note>catalytic</note>
    </ligand>
</feature>
<dbReference type="GO" id="GO:0008934">
    <property type="term" value="F:inositol monophosphate 1-phosphatase activity"/>
    <property type="evidence" value="ECO:0007669"/>
    <property type="project" value="InterPro"/>
</dbReference>
<dbReference type="PRINTS" id="PR00377">
    <property type="entry name" value="IMPHPHTASES"/>
</dbReference>
<comment type="cofactor">
    <cofactor evidence="2 7 8">
        <name>Mg(2+)</name>
        <dbReference type="ChEBI" id="CHEBI:18420"/>
    </cofactor>
</comment>
<feature type="binding site" evidence="7">
    <location>
        <position position="102"/>
    </location>
    <ligand>
        <name>Mg(2+)</name>
        <dbReference type="ChEBI" id="CHEBI:18420"/>
        <label>1</label>
        <note>catalytic</note>
    </ligand>
</feature>
<dbReference type="PROSITE" id="PS00630">
    <property type="entry name" value="IMP_2"/>
    <property type="match status" value="1"/>
</dbReference>
<keyword evidence="5 8" id="KW-0378">Hydrolase</keyword>
<evidence type="ECO:0000256" key="3">
    <source>
        <dbReference type="ARBA" id="ARBA00009759"/>
    </source>
</evidence>
<proteinExistence type="inferred from homology"/>
<sequence>MNETMDLQAVLVTSLEAAIEAGDYFKSRFATELVVKTKSSISDLVTDVDPYCEQLIRTRIKRAFPNHQVLGEEAVEPGREASERATQAVSQAPALWIVDPLDGTTNYVNAIPLSVVSIAFAASGQLQVGVIYDPYREEVFYGEIGRGAYLATRADVVRWLQDPLQARPGMRLSVSEVSEIDHAVMATGLPMRHVERETLMQRATQLVLQAKSLRALGAAALHMAYVAAGRIDVFWEYELNAWDVAAGVLLIREAGGVTQDLDGRDYSLETRNIVASGRRETVNRIVDTLRGA</sequence>
<dbReference type="KEGG" id="aaco:K1I37_07800"/>
<comment type="similarity">
    <text evidence="3 8">Belongs to the inositol monophosphatase superfamily.</text>
</comment>
<accession>A0A9E6ZNN0</accession>
<dbReference type="AlphaFoldDB" id="T0D4G2"/>
<dbReference type="Gene3D" id="3.30.540.10">
    <property type="entry name" value="Fructose-1,6-Bisphosphatase, subunit A, domain 1"/>
    <property type="match status" value="1"/>
</dbReference>
<dbReference type="EC" id="3.1.3.25" evidence="8"/>
<accession>T0D4G2</accession>
<name>T0D4G2_ALIAG</name>
<evidence type="ECO:0000313" key="10">
    <source>
        <dbReference type="Proteomes" id="UP000829401"/>
    </source>
</evidence>
<dbReference type="GO" id="GO:0046854">
    <property type="term" value="P:phosphatidylinositol phosphate biosynthetic process"/>
    <property type="evidence" value="ECO:0007669"/>
    <property type="project" value="InterPro"/>
</dbReference>
<evidence type="ECO:0000256" key="2">
    <source>
        <dbReference type="ARBA" id="ARBA00001946"/>
    </source>
</evidence>
<dbReference type="EMBL" id="CP080467">
    <property type="protein sequence ID" value="UNO50366.1"/>
    <property type="molecule type" value="Genomic_DNA"/>
</dbReference>
<dbReference type="Proteomes" id="UP000829401">
    <property type="component" value="Chromosome"/>
</dbReference>
<keyword evidence="10" id="KW-1185">Reference proteome</keyword>
<dbReference type="GO" id="GO:0007165">
    <property type="term" value="P:signal transduction"/>
    <property type="evidence" value="ECO:0007669"/>
    <property type="project" value="TreeGrafter"/>
</dbReference>
<dbReference type="PANTHER" id="PTHR20854:SF4">
    <property type="entry name" value="INOSITOL-1-MONOPHOSPHATASE-RELATED"/>
    <property type="match status" value="1"/>
</dbReference>
<protein>
    <recommendedName>
        <fullName evidence="8">Inositol-1-monophosphatase</fullName>
        <ecNumber evidence="8">3.1.3.25</ecNumber>
    </recommendedName>
</protein>
<dbReference type="InterPro" id="IPR000760">
    <property type="entry name" value="Inositol_monophosphatase-like"/>
</dbReference>
<keyword evidence="6 7" id="KW-0460">Magnesium</keyword>
<dbReference type="GO" id="GO:0006020">
    <property type="term" value="P:inositol metabolic process"/>
    <property type="evidence" value="ECO:0007669"/>
    <property type="project" value="TreeGrafter"/>
</dbReference>
<comment type="catalytic activity">
    <reaction evidence="1 8">
        <text>a myo-inositol phosphate + H2O = myo-inositol + phosphate</text>
        <dbReference type="Rhea" id="RHEA:24056"/>
        <dbReference type="ChEBI" id="CHEBI:15377"/>
        <dbReference type="ChEBI" id="CHEBI:17268"/>
        <dbReference type="ChEBI" id="CHEBI:43474"/>
        <dbReference type="ChEBI" id="CHEBI:84139"/>
        <dbReference type="EC" id="3.1.3.25"/>
    </reaction>
</comment>
<reference evidence="10" key="1">
    <citation type="journal article" date="2022" name="G3 (Bethesda)">
        <title>Unveiling the complete genome sequence of Alicyclobacillus acidoterrestris DSM 3922T, a taint-producing strain.</title>
        <authorList>
            <person name="Leonardo I.C."/>
            <person name="Barreto Crespo M.T."/>
            <person name="Gaspar F.B."/>
        </authorList>
    </citation>
    <scope>NUCLEOTIDE SEQUENCE [LARGE SCALE GENOMIC DNA]</scope>
    <source>
        <strain evidence="10">DSM 3922</strain>
    </source>
</reference>
<evidence type="ECO:0000256" key="6">
    <source>
        <dbReference type="ARBA" id="ARBA00022842"/>
    </source>
</evidence>
<dbReference type="STRING" id="1356854.N007_10275"/>
<evidence type="ECO:0000256" key="8">
    <source>
        <dbReference type="RuleBase" id="RU364068"/>
    </source>
</evidence>
<gene>
    <name evidence="9" type="ORF">K1I37_07800</name>
</gene>
<dbReference type="Gene3D" id="3.40.190.80">
    <property type="match status" value="1"/>
</dbReference>
<evidence type="ECO:0000256" key="5">
    <source>
        <dbReference type="ARBA" id="ARBA00022801"/>
    </source>
</evidence>
<dbReference type="GO" id="GO:0046872">
    <property type="term" value="F:metal ion binding"/>
    <property type="evidence" value="ECO:0007669"/>
    <property type="project" value="UniProtKB-KW"/>
</dbReference>
<feature type="binding site" evidence="7">
    <location>
        <position position="101"/>
    </location>
    <ligand>
        <name>Mg(2+)</name>
        <dbReference type="ChEBI" id="CHEBI:18420"/>
        <label>1</label>
        <note>catalytic</note>
    </ligand>
</feature>
<dbReference type="PANTHER" id="PTHR20854">
    <property type="entry name" value="INOSITOL MONOPHOSPHATASE"/>
    <property type="match status" value="1"/>
</dbReference>
<keyword evidence="4 7" id="KW-0479">Metal-binding</keyword>
<dbReference type="InterPro" id="IPR033942">
    <property type="entry name" value="IMPase"/>
</dbReference>
<evidence type="ECO:0000256" key="4">
    <source>
        <dbReference type="ARBA" id="ARBA00022723"/>
    </source>
</evidence>
<dbReference type="RefSeq" id="WP_021297109.1">
    <property type="nucleotide sequence ID" value="NZ_AURB01000145.1"/>
</dbReference>
<feature type="binding site" evidence="7">
    <location>
        <position position="243"/>
    </location>
    <ligand>
        <name>Mg(2+)</name>
        <dbReference type="ChEBI" id="CHEBI:18420"/>
        <label>1</label>
        <note>catalytic</note>
    </ligand>
</feature>
<dbReference type="InterPro" id="IPR020550">
    <property type="entry name" value="Inositol_monophosphatase_CS"/>
</dbReference>
<dbReference type="PROSITE" id="PS00629">
    <property type="entry name" value="IMP_1"/>
    <property type="match status" value="1"/>
</dbReference>
<feature type="binding site" evidence="7">
    <location>
        <position position="99"/>
    </location>
    <ligand>
        <name>Mg(2+)</name>
        <dbReference type="ChEBI" id="CHEBI:18420"/>
        <label>1</label>
        <note>catalytic</note>
    </ligand>
</feature>
<evidence type="ECO:0000256" key="1">
    <source>
        <dbReference type="ARBA" id="ARBA00001033"/>
    </source>
</evidence>
<dbReference type="Pfam" id="PF00459">
    <property type="entry name" value="Inositol_P"/>
    <property type="match status" value="1"/>
</dbReference>
<dbReference type="SUPFAM" id="SSF56655">
    <property type="entry name" value="Carbohydrate phosphatase"/>
    <property type="match status" value="1"/>
</dbReference>
<dbReference type="eggNOG" id="COG0483">
    <property type="taxonomic scope" value="Bacteria"/>
</dbReference>
<dbReference type="CDD" id="cd01639">
    <property type="entry name" value="IMPase"/>
    <property type="match status" value="1"/>
</dbReference>
<evidence type="ECO:0000313" key="9">
    <source>
        <dbReference type="EMBL" id="UNO50366.1"/>
    </source>
</evidence>